<protein>
    <submittedName>
        <fullName evidence="2">Uncharacterized protein</fullName>
    </submittedName>
</protein>
<feature type="transmembrane region" description="Helical" evidence="1">
    <location>
        <begin position="20"/>
        <end position="40"/>
    </location>
</feature>
<dbReference type="Proteomes" id="UP001211907">
    <property type="component" value="Unassembled WGS sequence"/>
</dbReference>
<evidence type="ECO:0000313" key="3">
    <source>
        <dbReference type="Proteomes" id="UP001211907"/>
    </source>
</evidence>
<organism evidence="2 3">
    <name type="scientific">Physocladia obscura</name>
    <dbReference type="NCBI Taxonomy" id="109957"/>
    <lineage>
        <taxon>Eukaryota</taxon>
        <taxon>Fungi</taxon>
        <taxon>Fungi incertae sedis</taxon>
        <taxon>Chytridiomycota</taxon>
        <taxon>Chytridiomycota incertae sedis</taxon>
        <taxon>Chytridiomycetes</taxon>
        <taxon>Chytridiales</taxon>
        <taxon>Chytriomycetaceae</taxon>
        <taxon>Physocladia</taxon>
    </lineage>
</organism>
<proteinExistence type="predicted"/>
<name>A0AAD5SUI7_9FUNG</name>
<dbReference type="AlphaFoldDB" id="A0AAD5SUI7"/>
<keyword evidence="1" id="KW-1133">Transmembrane helix</keyword>
<comment type="caution">
    <text evidence="2">The sequence shown here is derived from an EMBL/GenBank/DDBJ whole genome shotgun (WGS) entry which is preliminary data.</text>
</comment>
<dbReference type="EMBL" id="JADGJH010001829">
    <property type="protein sequence ID" value="KAJ3109033.1"/>
    <property type="molecule type" value="Genomic_DNA"/>
</dbReference>
<keyword evidence="1" id="KW-0812">Transmembrane</keyword>
<accession>A0AAD5SUI7</accession>
<keyword evidence="1" id="KW-0472">Membrane</keyword>
<sequence>MHHELNRRYHIYSTSIESYIGWAVGALLLILFIYGAHYYLRYRKRKSENKEHVLQQQLSTGSRITIDTAAVPAPAHVLTKRSDLDGDVQNSQANSTTNLGGNGTMITINEFANGVDDGASPTTQTISNSN</sequence>
<evidence type="ECO:0000256" key="1">
    <source>
        <dbReference type="SAM" id="Phobius"/>
    </source>
</evidence>
<evidence type="ECO:0000313" key="2">
    <source>
        <dbReference type="EMBL" id="KAJ3109033.1"/>
    </source>
</evidence>
<reference evidence="2" key="1">
    <citation type="submission" date="2020-05" db="EMBL/GenBank/DDBJ databases">
        <title>Phylogenomic resolution of chytrid fungi.</title>
        <authorList>
            <person name="Stajich J.E."/>
            <person name="Amses K."/>
            <person name="Simmons R."/>
            <person name="Seto K."/>
            <person name="Myers J."/>
            <person name="Bonds A."/>
            <person name="Quandt C.A."/>
            <person name="Barry K."/>
            <person name="Liu P."/>
            <person name="Grigoriev I."/>
            <person name="Longcore J.E."/>
            <person name="James T.Y."/>
        </authorList>
    </citation>
    <scope>NUCLEOTIDE SEQUENCE</scope>
    <source>
        <strain evidence="2">JEL0513</strain>
    </source>
</reference>
<keyword evidence="3" id="KW-1185">Reference proteome</keyword>
<gene>
    <name evidence="2" type="ORF">HK100_003347</name>
</gene>